<feature type="domain" description="Remorin C-terminal" evidence="4">
    <location>
        <begin position="300"/>
        <end position="371"/>
    </location>
</feature>
<sequence length="395" mass="43658">MKERSCSSSHNFSAFPSPGVPNYWEINVMNQRGCSSERIPHPNSNSRRRNASVAALTPFYGRTLPSKWEDAERWISSPVMGNGFSRSLQSHLQRRPKSKSGPIGSPGVPNYSNYSPAIPTPENGGFAASKLGSALSTGVLVADGVSICYGGTIERGQSYPEHTIQRWLDIGGCQDVLCDTCIISTDENFGCSEETMDSAVVSQRNMATQMSSEDFTPSSPQGNGSISSSSPPSTHQSMVGKESDHCSKQEVRDVEVDKGAMMQRSKGHKLRLNEENFPHLENLDENVVEAGASTLDIAEAAIQREEAKITAWENLQKAKAEAAIRKLEMKLERARSSSMDKILKKLRKAQMKAHKMRNSPAADRNQRVCNTNNFLPFHRHIWIGSLKRWFICHAS</sequence>
<reference evidence="5 6" key="1">
    <citation type="submission" date="2019-08" db="EMBL/GenBank/DDBJ databases">
        <title>Draft genome sequences of two oriental melons (Cucumis melo L. var makuwa).</title>
        <authorList>
            <person name="Kwon S.-Y."/>
        </authorList>
    </citation>
    <scope>NUCLEOTIDE SEQUENCE [LARGE SCALE GENOMIC DNA]</scope>
    <source>
        <strain evidence="6">cv. Chang Bougi</strain>
        <tissue evidence="5">Leaf</tissue>
    </source>
</reference>
<feature type="region of interest" description="Disordered" evidence="3">
    <location>
        <begin position="207"/>
        <end position="272"/>
    </location>
</feature>
<evidence type="ECO:0000256" key="1">
    <source>
        <dbReference type="ARBA" id="ARBA00005711"/>
    </source>
</evidence>
<feature type="coiled-coil region" evidence="2">
    <location>
        <begin position="295"/>
        <end position="337"/>
    </location>
</feature>
<feature type="compositionally biased region" description="Low complexity" evidence="3">
    <location>
        <begin position="217"/>
        <end position="233"/>
    </location>
</feature>
<dbReference type="Proteomes" id="UP000321947">
    <property type="component" value="Unassembled WGS sequence"/>
</dbReference>
<dbReference type="AlphaFoldDB" id="A0A5D3CLR7"/>
<evidence type="ECO:0000313" key="5">
    <source>
        <dbReference type="EMBL" id="TYK12887.1"/>
    </source>
</evidence>
<evidence type="ECO:0000259" key="4">
    <source>
        <dbReference type="Pfam" id="PF03763"/>
    </source>
</evidence>
<accession>A0A5D3CLR7</accession>
<organism evidence="5 6">
    <name type="scientific">Cucumis melo var. makuwa</name>
    <name type="common">Oriental melon</name>
    <dbReference type="NCBI Taxonomy" id="1194695"/>
    <lineage>
        <taxon>Eukaryota</taxon>
        <taxon>Viridiplantae</taxon>
        <taxon>Streptophyta</taxon>
        <taxon>Embryophyta</taxon>
        <taxon>Tracheophyta</taxon>
        <taxon>Spermatophyta</taxon>
        <taxon>Magnoliopsida</taxon>
        <taxon>eudicotyledons</taxon>
        <taxon>Gunneridae</taxon>
        <taxon>Pentapetalae</taxon>
        <taxon>rosids</taxon>
        <taxon>fabids</taxon>
        <taxon>Cucurbitales</taxon>
        <taxon>Cucurbitaceae</taxon>
        <taxon>Benincaseae</taxon>
        <taxon>Cucumis</taxon>
    </lineage>
</organism>
<name>A0A5D3CLR7_CUCMM</name>
<evidence type="ECO:0000256" key="2">
    <source>
        <dbReference type="SAM" id="Coils"/>
    </source>
</evidence>
<feature type="compositionally biased region" description="Polar residues" evidence="3">
    <location>
        <begin position="207"/>
        <end position="216"/>
    </location>
</feature>
<keyword evidence="2" id="KW-0175">Coiled coil</keyword>
<dbReference type="Pfam" id="PF03763">
    <property type="entry name" value="Remorin_C"/>
    <property type="match status" value="1"/>
</dbReference>
<proteinExistence type="inferred from homology"/>
<feature type="region of interest" description="Disordered" evidence="3">
    <location>
        <begin position="88"/>
        <end position="116"/>
    </location>
</feature>
<gene>
    <name evidence="5" type="ORF">E5676_scaffold255G004810</name>
</gene>
<comment type="similarity">
    <text evidence="1">Belongs to the remorin family.</text>
</comment>
<dbReference type="EMBL" id="SSTD01010113">
    <property type="protein sequence ID" value="TYK12887.1"/>
    <property type="molecule type" value="Genomic_DNA"/>
</dbReference>
<dbReference type="PANTHER" id="PTHR31471:SF13">
    <property type="entry name" value="REMORIN FAMILY PROTEIN"/>
    <property type="match status" value="1"/>
</dbReference>
<evidence type="ECO:0000256" key="3">
    <source>
        <dbReference type="SAM" id="MobiDB-lite"/>
    </source>
</evidence>
<evidence type="ECO:0000313" key="6">
    <source>
        <dbReference type="Proteomes" id="UP000321947"/>
    </source>
</evidence>
<dbReference type="InterPro" id="IPR005516">
    <property type="entry name" value="Remorin_C"/>
</dbReference>
<comment type="caution">
    <text evidence="5">The sequence shown here is derived from an EMBL/GenBank/DDBJ whole genome shotgun (WGS) entry which is preliminary data.</text>
</comment>
<feature type="compositionally biased region" description="Basic and acidic residues" evidence="3">
    <location>
        <begin position="241"/>
        <end position="258"/>
    </location>
</feature>
<dbReference type="PANTHER" id="PTHR31471">
    <property type="entry name" value="OS02G0116800 PROTEIN"/>
    <property type="match status" value="1"/>
</dbReference>
<protein>
    <submittedName>
        <fullName evidence="5">Remorin family protein, putative isoform 1</fullName>
    </submittedName>
</protein>